<gene>
    <name evidence="1" type="ORF">BgramDRAFT_0345</name>
</gene>
<dbReference type="AlphaFoldDB" id="B1FTL9"/>
<name>B1FTL9_PARG4</name>
<reference evidence="1 2" key="1">
    <citation type="submission" date="2008-03" db="EMBL/GenBank/DDBJ databases">
        <title>Sequencing of the draft genome and assembly of Burkholderia graminis C4D1M.</title>
        <authorList>
            <consortium name="US DOE Joint Genome Institute (JGI-PGF)"/>
            <person name="Copeland A."/>
            <person name="Lucas S."/>
            <person name="Lapidus A."/>
            <person name="Glavina del Rio T."/>
            <person name="Dalin E."/>
            <person name="Tice H."/>
            <person name="Bruce D."/>
            <person name="Goodwin L."/>
            <person name="Pitluck S."/>
            <person name="Larimer F."/>
            <person name="Land M.L."/>
            <person name="Hauser L."/>
            <person name="Tiedje J."/>
            <person name="Richardson P."/>
        </authorList>
    </citation>
    <scope>NUCLEOTIDE SEQUENCE [LARGE SCALE GENOMIC DNA]</scope>
    <source>
        <strain evidence="2">ATCC 700544 / DSM 17151 / LMG 18924 / NCIMB 13744 / C4D1M</strain>
    </source>
</reference>
<dbReference type="EMBL" id="ABLD01000001">
    <property type="protein sequence ID" value="EDT12965.1"/>
    <property type="molecule type" value="Genomic_DNA"/>
</dbReference>
<accession>B1FTL9</accession>
<dbReference type="Proteomes" id="UP000005045">
    <property type="component" value="Unassembled WGS sequence"/>
</dbReference>
<sequence length="52" mass="6208">MKRRPLEEQNAEWFIIIGGKSESLHVDWRDSICQCHLTFIANNERLCCARCW</sequence>
<comment type="caution">
    <text evidence="1">The sequence shown here is derived from an EMBL/GenBank/DDBJ whole genome shotgun (WGS) entry which is preliminary data.</text>
</comment>
<evidence type="ECO:0000313" key="2">
    <source>
        <dbReference type="Proteomes" id="UP000005045"/>
    </source>
</evidence>
<proteinExistence type="predicted"/>
<keyword evidence="2" id="KW-1185">Reference proteome</keyword>
<evidence type="ECO:0000313" key="1">
    <source>
        <dbReference type="EMBL" id="EDT12965.1"/>
    </source>
</evidence>
<organism evidence="1 2">
    <name type="scientific">Paraburkholderia graminis (strain ATCC 700544 / DSM 17151 / LMG 18924 / NCIMB 13744 / C4D1M)</name>
    <dbReference type="NCBI Taxonomy" id="396598"/>
    <lineage>
        <taxon>Bacteria</taxon>
        <taxon>Pseudomonadati</taxon>
        <taxon>Pseudomonadota</taxon>
        <taxon>Betaproteobacteria</taxon>
        <taxon>Burkholderiales</taxon>
        <taxon>Burkholderiaceae</taxon>
        <taxon>Paraburkholderia</taxon>
    </lineage>
</organism>
<protein>
    <submittedName>
        <fullName evidence="1">Uncharacterized protein</fullName>
    </submittedName>
</protein>